<proteinExistence type="predicted"/>
<organism evidence="1 2">
    <name type="scientific">Diabrotica balteata</name>
    <name type="common">Banded cucumber beetle</name>
    <dbReference type="NCBI Taxonomy" id="107213"/>
    <lineage>
        <taxon>Eukaryota</taxon>
        <taxon>Metazoa</taxon>
        <taxon>Ecdysozoa</taxon>
        <taxon>Arthropoda</taxon>
        <taxon>Hexapoda</taxon>
        <taxon>Insecta</taxon>
        <taxon>Pterygota</taxon>
        <taxon>Neoptera</taxon>
        <taxon>Endopterygota</taxon>
        <taxon>Coleoptera</taxon>
        <taxon>Polyphaga</taxon>
        <taxon>Cucujiformia</taxon>
        <taxon>Chrysomeloidea</taxon>
        <taxon>Chrysomelidae</taxon>
        <taxon>Galerucinae</taxon>
        <taxon>Diabroticina</taxon>
        <taxon>Diabroticites</taxon>
        <taxon>Diabrotica</taxon>
    </lineage>
</organism>
<keyword evidence="2" id="KW-1185">Reference proteome</keyword>
<dbReference type="AlphaFoldDB" id="A0A9N9T5Y3"/>
<dbReference type="OrthoDB" id="407509at2759"/>
<accession>A0A9N9T5Y3</accession>
<evidence type="ECO:0000313" key="1">
    <source>
        <dbReference type="EMBL" id="CAG9837586.1"/>
    </source>
</evidence>
<dbReference type="Proteomes" id="UP001153709">
    <property type="component" value="Chromosome 7"/>
</dbReference>
<gene>
    <name evidence="1" type="ORF">DIABBA_LOCUS10554</name>
</gene>
<feature type="non-terminal residue" evidence="1">
    <location>
        <position position="112"/>
    </location>
</feature>
<sequence length="112" mass="13239">MINIEGREMKHVDEYTYLGQNVKVCKENQTTEISRCVKIGWAAFGRLLYGAQTWIFTKINMEKIRKTQRAMERQMLGISLKYHKTNKGVRNRTIVKDTVEHVAKLKWKWVGH</sequence>
<name>A0A9N9T5Y3_DIABA</name>
<dbReference type="EMBL" id="OU898282">
    <property type="protein sequence ID" value="CAG9837586.1"/>
    <property type="molecule type" value="Genomic_DNA"/>
</dbReference>
<evidence type="ECO:0000313" key="2">
    <source>
        <dbReference type="Proteomes" id="UP001153709"/>
    </source>
</evidence>
<protein>
    <submittedName>
        <fullName evidence="1">Uncharacterized protein</fullName>
    </submittedName>
</protein>
<reference evidence="1" key="1">
    <citation type="submission" date="2022-01" db="EMBL/GenBank/DDBJ databases">
        <authorList>
            <person name="King R."/>
        </authorList>
    </citation>
    <scope>NUCLEOTIDE SEQUENCE</scope>
</reference>